<evidence type="ECO:0000256" key="2">
    <source>
        <dbReference type="ARBA" id="ARBA00023150"/>
    </source>
</evidence>
<dbReference type="Proteomes" id="UP000569914">
    <property type="component" value="Unassembled WGS sequence"/>
</dbReference>
<dbReference type="InterPro" id="IPR008284">
    <property type="entry name" value="MoCF_biosynth_CS"/>
</dbReference>
<evidence type="ECO:0000313" key="4">
    <source>
        <dbReference type="EMBL" id="NYE70605.1"/>
    </source>
</evidence>
<accession>A0A7Y9LBG1</accession>
<evidence type="ECO:0000256" key="1">
    <source>
        <dbReference type="ARBA" id="ARBA00005046"/>
    </source>
</evidence>
<dbReference type="PANTHER" id="PTHR43764:SF1">
    <property type="entry name" value="MOLYBDOPTERIN MOLYBDOTRANSFERASE"/>
    <property type="match status" value="1"/>
</dbReference>
<dbReference type="EMBL" id="JACCBU010000001">
    <property type="protein sequence ID" value="NYE70605.1"/>
    <property type="molecule type" value="Genomic_DNA"/>
</dbReference>
<organism evidence="4 5">
    <name type="scientific">Microlunatus parietis</name>
    <dbReference type="NCBI Taxonomy" id="682979"/>
    <lineage>
        <taxon>Bacteria</taxon>
        <taxon>Bacillati</taxon>
        <taxon>Actinomycetota</taxon>
        <taxon>Actinomycetes</taxon>
        <taxon>Propionibacteriales</taxon>
        <taxon>Propionibacteriaceae</taxon>
        <taxon>Microlunatus</taxon>
    </lineage>
</organism>
<dbReference type="CDD" id="cd00886">
    <property type="entry name" value="MogA_MoaB"/>
    <property type="match status" value="1"/>
</dbReference>
<dbReference type="Gene3D" id="3.40.980.10">
    <property type="entry name" value="MoaB/Mog-like domain"/>
    <property type="match status" value="1"/>
</dbReference>
<dbReference type="SUPFAM" id="SSF53218">
    <property type="entry name" value="Molybdenum cofactor biosynthesis proteins"/>
    <property type="match status" value="1"/>
</dbReference>
<proteinExistence type="predicted"/>
<dbReference type="NCBIfam" id="TIGR00177">
    <property type="entry name" value="molyb_syn"/>
    <property type="match status" value="1"/>
</dbReference>
<dbReference type="RefSeq" id="WP_179750187.1">
    <property type="nucleotide sequence ID" value="NZ_JACCBU010000001.1"/>
</dbReference>
<comment type="pathway">
    <text evidence="1">Cofactor biosynthesis; molybdopterin biosynthesis.</text>
</comment>
<reference evidence="4 5" key="1">
    <citation type="submission" date="2020-07" db="EMBL/GenBank/DDBJ databases">
        <title>Sequencing the genomes of 1000 actinobacteria strains.</title>
        <authorList>
            <person name="Klenk H.-P."/>
        </authorList>
    </citation>
    <scope>NUCLEOTIDE SEQUENCE [LARGE SCALE GENOMIC DNA]</scope>
    <source>
        <strain evidence="4 5">DSM 22083</strain>
    </source>
</reference>
<dbReference type="GO" id="GO:0006777">
    <property type="term" value="P:Mo-molybdopterin cofactor biosynthetic process"/>
    <property type="evidence" value="ECO:0007669"/>
    <property type="project" value="UniProtKB-KW"/>
</dbReference>
<dbReference type="InterPro" id="IPR001453">
    <property type="entry name" value="MoaB/Mog_dom"/>
</dbReference>
<comment type="caution">
    <text evidence="4">The sequence shown here is derived from an EMBL/GenBank/DDBJ whole genome shotgun (WGS) entry which is preliminary data.</text>
</comment>
<dbReference type="InterPro" id="IPR051920">
    <property type="entry name" value="MPT_Adenylyltrnsfr/MoaC-Rel"/>
</dbReference>
<evidence type="ECO:0000259" key="3">
    <source>
        <dbReference type="SMART" id="SM00852"/>
    </source>
</evidence>
<dbReference type="UniPathway" id="UPA00344"/>
<dbReference type="AlphaFoldDB" id="A0A7Y9LBG1"/>
<feature type="domain" description="MoaB/Mog" evidence="3">
    <location>
        <begin position="9"/>
        <end position="153"/>
    </location>
</feature>
<protein>
    <submittedName>
        <fullName evidence="4">Molybdenum cofactor synthesis domain-containing protein</fullName>
    </submittedName>
</protein>
<sequence length="166" mass="16856">MTTEVPTAAVITVSTRAAAGVYEDRSGPVIMAALRELGFEVAGPYLVPDGDPVGAMLRDLLDGAPLDVVITTGGTGLSPTDRTPEQTRPLLTAELPHLAAAIARYGVDHGVPSAVLSRGLAGVADRTMIINLPGSSGGARDGMAVLKEVLPHAVSQLRGTDHGGSG</sequence>
<keyword evidence="5" id="KW-1185">Reference proteome</keyword>
<dbReference type="Pfam" id="PF00994">
    <property type="entry name" value="MoCF_biosynth"/>
    <property type="match status" value="1"/>
</dbReference>
<evidence type="ECO:0000313" key="5">
    <source>
        <dbReference type="Proteomes" id="UP000569914"/>
    </source>
</evidence>
<dbReference type="InterPro" id="IPR036425">
    <property type="entry name" value="MoaB/Mog-like_dom_sf"/>
</dbReference>
<dbReference type="PROSITE" id="PS01078">
    <property type="entry name" value="MOCF_BIOSYNTHESIS_1"/>
    <property type="match status" value="1"/>
</dbReference>
<dbReference type="SMART" id="SM00852">
    <property type="entry name" value="MoCF_biosynth"/>
    <property type="match status" value="1"/>
</dbReference>
<keyword evidence="2" id="KW-0501">Molybdenum cofactor biosynthesis</keyword>
<dbReference type="PANTHER" id="PTHR43764">
    <property type="entry name" value="MOLYBDENUM COFACTOR BIOSYNTHESIS"/>
    <property type="match status" value="1"/>
</dbReference>
<name>A0A7Y9LBG1_9ACTN</name>
<gene>
    <name evidence="4" type="ORF">BKA15_001934</name>
</gene>